<dbReference type="EMBL" id="BAABGZ010000013">
    <property type="protein sequence ID" value="GAA4351551.1"/>
    <property type="molecule type" value="Genomic_DNA"/>
</dbReference>
<organism evidence="2 3">
    <name type="scientific">Hymenobacter saemangeumensis</name>
    <dbReference type="NCBI Taxonomy" id="1084522"/>
    <lineage>
        <taxon>Bacteria</taxon>
        <taxon>Pseudomonadati</taxon>
        <taxon>Bacteroidota</taxon>
        <taxon>Cytophagia</taxon>
        <taxon>Cytophagales</taxon>
        <taxon>Hymenobacteraceae</taxon>
        <taxon>Hymenobacter</taxon>
    </lineage>
</organism>
<reference evidence="3" key="1">
    <citation type="journal article" date="2019" name="Int. J. Syst. Evol. Microbiol.">
        <title>The Global Catalogue of Microorganisms (GCM) 10K type strain sequencing project: providing services to taxonomists for standard genome sequencing and annotation.</title>
        <authorList>
            <consortium name="The Broad Institute Genomics Platform"/>
            <consortium name="The Broad Institute Genome Sequencing Center for Infectious Disease"/>
            <person name="Wu L."/>
            <person name="Ma J."/>
        </authorList>
    </citation>
    <scope>NUCLEOTIDE SEQUENCE [LARGE SCALE GENOMIC DNA]</scope>
    <source>
        <strain evidence="3">JCM 17923</strain>
    </source>
</reference>
<sequence length="84" mass="8764">MKRAFTILKASYLVSACLLAQPARAQTATPAPLGEAADPQGGTSGHELVLCTDGSVMGWGYNGGATGQSYGWQHDCHTYSDFIG</sequence>
<feature type="signal peptide" evidence="1">
    <location>
        <begin position="1"/>
        <end position="25"/>
    </location>
</feature>
<feature type="chain" id="PRO_5045750987" evidence="1">
    <location>
        <begin position="26"/>
        <end position="84"/>
    </location>
</feature>
<accession>A0ABP8I5K2</accession>
<protein>
    <submittedName>
        <fullName evidence="2">Uncharacterized protein</fullName>
    </submittedName>
</protein>
<evidence type="ECO:0000256" key="1">
    <source>
        <dbReference type="SAM" id="SignalP"/>
    </source>
</evidence>
<evidence type="ECO:0000313" key="2">
    <source>
        <dbReference type="EMBL" id="GAA4351551.1"/>
    </source>
</evidence>
<keyword evidence="3" id="KW-1185">Reference proteome</keyword>
<dbReference type="Proteomes" id="UP001501153">
    <property type="component" value="Unassembled WGS sequence"/>
</dbReference>
<name>A0ABP8I5K2_9BACT</name>
<gene>
    <name evidence="2" type="ORF">GCM10023185_10290</name>
</gene>
<proteinExistence type="predicted"/>
<dbReference type="RefSeq" id="WP_345234477.1">
    <property type="nucleotide sequence ID" value="NZ_BAABGZ010000013.1"/>
</dbReference>
<comment type="caution">
    <text evidence="2">The sequence shown here is derived from an EMBL/GenBank/DDBJ whole genome shotgun (WGS) entry which is preliminary data.</text>
</comment>
<keyword evidence="1" id="KW-0732">Signal</keyword>
<evidence type="ECO:0000313" key="3">
    <source>
        <dbReference type="Proteomes" id="UP001501153"/>
    </source>
</evidence>